<evidence type="ECO:0000259" key="4">
    <source>
        <dbReference type="PROSITE" id="PS51424"/>
    </source>
</evidence>
<keyword evidence="6" id="KW-1185">Reference proteome</keyword>
<dbReference type="InterPro" id="IPR027417">
    <property type="entry name" value="P-loop_NTPase"/>
</dbReference>
<dbReference type="Proteomes" id="UP001634394">
    <property type="component" value="Unassembled WGS sequence"/>
</dbReference>
<feature type="compositionally biased region" description="Polar residues" evidence="3">
    <location>
        <begin position="117"/>
        <end position="128"/>
    </location>
</feature>
<gene>
    <name evidence="5" type="ORF">ACJMK2_000848</name>
</gene>
<name>A0ABD3XSC7_SINWO</name>
<protein>
    <recommendedName>
        <fullName evidence="4">Roc domain-containing protein</fullName>
    </recommendedName>
</protein>
<dbReference type="PROSITE" id="PS51424">
    <property type="entry name" value="ROC"/>
    <property type="match status" value="1"/>
</dbReference>
<evidence type="ECO:0000256" key="2">
    <source>
        <dbReference type="ARBA" id="ARBA00022741"/>
    </source>
</evidence>
<dbReference type="Pfam" id="PF08477">
    <property type="entry name" value="Roc"/>
    <property type="match status" value="1"/>
</dbReference>
<reference evidence="5 6" key="1">
    <citation type="submission" date="2024-11" db="EMBL/GenBank/DDBJ databases">
        <title>Chromosome-level genome assembly of the freshwater bivalve Anodonta woodiana.</title>
        <authorList>
            <person name="Chen X."/>
        </authorList>
    </citation>
    <scope>NUCLEOTIDE SEQUENCE [LARGE SCALE GENOMIC DNA]</scope>
    <source>
        <strain evidence="5">MN2024</strain>
        <tissue evidence="5">Gills</tissue>
    </source>
</reference>
<dbReference type="AlphaFoldDB" id="A0ABD3XSC7"/>
<dbReference type="CDD" id="cd00882">
    <property type="entry name" value="Ras_like_GTPase"/>
    <property type="match status" value="1"/>
</dbReference>
<comment type="caution">
    <text evidence="5">The sequence shown here is derived from an EMBL/GenBank/DDBJ whole genome shotgun (WGS) entry which is preliminary data.</text>
</comment>
<dbReference type="GO" id="GO:0000166">
    <property type="term" value="F:nucleotide binding"/>
    <property type="evidence" value="ECO:0007669"/>
    <property type="project" value="UniProtKB-KW"/>
</dbReference>
<dbReference type="SUPFAM" id="SSF52540">
    <property type="entry name" value="P-loop containing nucleoside triphosphate hydrolases"/>
    <property type="match status" value="1"/>
</dbReference>
<evidence type="ECO:0000313" key="6">
    <source>
        <dbReference type="Proteomes" id="UP001634394"/>
    </source>
</evidence>
<proteinExistence type="predicted"/>
<dbReference type="InterPro" id="IPR020859">
    <property type="entry name" value="ROC"/>
</dbReference>
<feature type="region of interest" description="Disordered" evidence="3">
    <location>
        <begin position="109"/>
        <end position="129"/>
    </location>
</feature>
<keyword evidence="2" id="KW-0547">Nucleotide-binding</keyword>
<dbReference type="EMBL" id="JBJQND010000001">
    <property type="protein sequence ID" value="KAL3888481.1"/>
    <property type="molecule type" value="Genomic_DNA"/>
</dbReference>
<sequence length="330" mass="37885">VPLEILKMDDRSIQLFEEALKHGQETMHSIRIMVVGHMGVGKTTLVKRLLGEEVNISDRVSTEGIDVYVNCCDVSLSTHEWIRREKDSVQDYKLQRLVKVLNENYQTGGKEVHSELDASSNQRETTGENPLRHVADDKNAEIIYRRSQPQNIDQYILSTASLQNESTVVRRSLTESETNTIPVSEHRKNAVTENYKTDPLREMLKLLQQNPNKANQGIRKHAHLTILDFAGQYAFYTTHQMFLTRRAIYLLVLDASQEVDGLVEDDFYFDMEGRLKCKVHDLVQVWMNSIHSCALPDKENLNSENFHTLSYKFLPPPVILVGTHIDLIPQ</sequence>
<evidence type="ECO:0000313" key="5">
    <source>
        <dbReference type="EMBL" id="KAL3888481.1"/>
    </source>
</evidence>
<organism evidence="5 6">
    <name type="scientific">Sinanodonta woodiana</name>
    <name type="common">Chinese pond mussel</name>
    <name type="synonym">Anodonta woodiana</name>
    <dbReference type="NCBI Taxonomy" id="1069815"/>
    <lineage>
        <taxon>Eukaryota</taxon>
        <taxon>Metazoa</taxon>
        <taxon>Spiralia</taxon>
        <taxon>Lophotrochozoa</taxon>
        <taxon>Mollusca</taxon>
        <taxon>Bivalvia</taxon>
        <taxon>Autobranchia</taxon>
        <taxon>Heteroconchia</taxon>
        <taxon>Palaeoheterodonta</taxon>
        <taxon>Unionida</taxon>
        <taxon>Unionoidea</taxon>
        <taxon>Unionidae</taxon>
        <taxon>Unioninae</taxon>
        <taxon>Sinanodonta</taxon>
    </lineage>
</organism>
<dbReference type="Gene3D" id="3.40.50.300">
    <property type="entry name" value="P-loop containing nucleotide triphosphate hydrolases"/>
    <property type="match status" value="2"/>
</dbReference>
<evidence type="ECO:0000256" key="1">
    <source>
        <dbReference type="ARBA" id="ARBA00022737"/>
    </source>
</evidence>
<evidence type="ECO:0000256" key="3">
    <source>
        <dbReference type="SAM" id="MobiDB-lite"/>
    </source>
</evidence>
<keyword evidence="1" id="KW-0677">Repeat</keyword>
<accession>A0ABD3XSC7</accession>
<feature type="domain" description="Roc" evidence="4">
    <location>
        <begin position="23"/>
        <end position="330"/>
    </location>
</feature>
<feature type="non-terminal residue" evidence="5">
    <location>
        <position position="1"/>
    </location>
</feature>
<feature type="non-terminal residue" evidence="5">
    <location>
        <position position="330"/>
    </location>
</feature>